<protein>
    <submittedName>
        <fullName evidence="1">Uncharacterized protein</fullName>
    </submittedName>
</protein>
<dbReference type="EMBL" id="CACRXK020001989">
    <property type="protein sequence ID" value="CAB3992152.1"/>
    <property type="molecule type" value="Genomic_DNA"/>
</dbReference>
<comment type="caution">
    <text evidence="1">The sequence shown here is derived from an EMBL/GenBank/DDBJ whole genome shotgun (WGS) entry which is preliminary data.</text>
</comment>
<keyword evidence="2" id="KW-1185">Reference proteome</keyword>
<dbReference type="AlphaFoldDB" id="A0A6S7GQI6"/>
<name>A0A6S7GQI6_PARCT</name>
<accession>A0A6S7GQI6</accession>
<evidence type="ECO:0000313" key="1">
    <source>
        <dbReference type="EMBL" id="CAB3992152.1"/>
    </source>
</evidence>
<gene>
    <name evidence="1" type="ORF">PACLA_8A078834</name>
</gene>
<evidence type="ECO:0000313" key="2">
    <source>
        <dbReference type="Proteomes" id="UP001152795"/>
    </source>
</evidence>
<feature type="non-terminal residue" evidence="1">
    <location>
        <position position="542"/>
    </location>
</feature>
<proteinExistence type="predicted"/>
<dbReference type="Proteomes" id="UP001152795">
    <property type="component" value="Unassembled WGS sequence"/>
</dbReference>
<organism evidence="1 2">
    <name type="scientific">Paramuricea clavata</name>
    <name type="common">Red gorgonian</name>
    <name type="synonym">Violescent sea-whip</name>
    <dbReference type="NCBI Taxonomy" id="317549"/>
    <lineage>
        <taxon>Eukaryota</taxon>
        <taxon>Metazoa</taxon>
        <taxon>Cnidaria</taxon>
        <taxon>Anthozoa</taxon>
        <taxon>Octocorallia</taxon>
        <taxon>Malacalcyonacea</taxon>
        <taxon>Plexauridae</taxon>
        <taxon>Paramuricea</taxon>
    </lineage>
</organism>
<sequence>MSEIITAILKCTFGLISTKLCCYGAETLQDGGLTDQTFRGWIVRELDDIKFKLDAISRKDLCMSISCLQQGIKRLMISFGQSSESGNPSTSEWLQTNGKPPQTKPAQSVNMEDAVALVNVIGEMKMESNQRFESAKQSFTVAGEKAGEAFHNAALSINDRVLASKVRIASGILENIDDPQVAANDCLHYLQELHNMPAIKEIFSVHLQGGIKSLFKKDSRGEMVNTITTTNLLLAGFISKFTNRRMGVFDWPMIECGKQVIHPIHYKKESVQKMREMGITPPWDIVIYKKPIDKILEQNFSINSKKDIVGVFYGNYHPQKLDRATGEWQPCCLSPSDDKMWYSRSAAIDDNNTMYVVSCECGSDNSEDTLSVYHSDGTILYHCPLNFTKEGVLAGLGCSTGTLYVCHINGELIVSFPIRLNSEFERVWGLFVSGDKSTDEITVATGSSDADLLLYVHTQDGGLKRIVKLHQASARVHYKISFDHVTKNYIVCSADLCNNIVHVECFSETGEVRNSLFLDRKYIIDNEYIGFLISHVNGAIAL</sequence>
<reference evidence="1" key="1">
    <citation type="submission" date="2020-04" db="EMBL/GenBank/DDBJ databases">
        <authorList>
            <person name="Alioto T."/>
            <person name="Alioto T."/>
            <person name="Gomez Garrido J."/>
        </authorList>
    </citation>
    <scope>NUCLEOTIDE SEQUENCE</scope>
    <source>
        <strain evidence="1">A484AB</strain>
    </source>
</reference>